<evidence type="ECO:0000256" key="1">
    <source>
        <dbReference type="SAM" id="SignalP"/>
    </source>
</evidence>
<dbReference type="AlphaFoldDB" id="A0AAW1KLA1"/>
<accession>A0AAW1KLA1</accession>
<protein>
    <recommendedName>
        <fullName evidence="4">Secreted protein</fullName>
    </recommendedName>
</protein>
<evidence type="ECO:0008006" key="4">
    <source>
        <dbReference type="Google" id="ProtNLM"/>
    </source>
</evidence>
<feature type="chain" id="PRO_5043329370" description="Secreted protein" evidence="1">
    <location>
        <begin position="26"/>
        <end position="70"/>
    </location>
</feature>
<dbReference type="Proteomes" id="UP001458880">
    <property type="component" value="Unassembled WGS sequence"/>
</dbReference>
<sequence length="70" mass="8535">MKVIYFLCWTLFLCLNLGFVLQVHSQKLHPCTGRYRYMKRCRNTELEDQQHLQQNYMEQNADDAVDFNQF</sequence>
<feature type="signal peptide" evidence="1">
    <location>
        <begin position="1"/>
        <end position="25"/>
    </location>
</feature>
<keyword evidence="3" id="KW-1185">Reference proteome</keyword>
<proteinExistence type="predicted"/>
<name>A0AAW1KLA1_POPJA</name>
<gene>
    <name evidence="2" type="ORF">QE152_g22146</name>
</gene>
<reference evidence="2 3" key="1">
    <citation type="journal article" date="2024" name="BMC Genomics">
        <title>De novo assembly and annotation of Popillia japonica's genome with initial clues to its potential as an invasive pest.</title>
        <authorList>
            <person name="Cucini C."/>
            <person name="Boschi S."/>
            <person name="Funari R."/>
            <person name="Cardaioli E."/>
            <person name="Iannotti N."/>
            <person name="Marturano G."/>
            <person name="Paoli F."/>
            <person name="Bruttini M."/>
            <person name="Carapelli A."/>
            <person name="Frati F."/>
            <person name="Nardi F."/>
        </authorList>
    </citation>
    <scope>NUCLEOTIDE SEQUENCE [LARGE SCALE GENOMIC DNA]</scope>
    <source>
        <strain evidence="2">DMR45628</strain>
    </source>
</reference>
<keyword evidence="1" id="KW-0732">Signal</keyword>
<evidence type="ECO:0000313" key="3">
    <source>
        <dbReference type="Proteomes" id="UP001458880"/>
    </source>
</evidence>
<dbReference type="EMBL" id="JASPKY010000211">
    <property type="protein sequence ID" value="KAK9720346.1"/>
    <property type="molecule type" value="Genomic_DNA"/>
</dbReference>
<organism evidence="2 3">
    <name type="scientific">Popillia japonica</name>
    <name type="common">Japanese beetle</name>
    <dbReference type="NCBI Taxonomy" id="7064"/>
    <lineage>
        <taxon>Eukaryota</taxon>
        <taxon>Metazoa</taxon>
        <taxon>Ecdysozoa</taxon>
        <taxon>Arthropoda</taxon>
        <taxon>Hexapoda</taxon>
        <taxon>Insecta</taxon>
        <taxon>Pterygota</taxon>
        <taxon>Neoptera</taxon>
        <taxon>Endopterygota</taxon>
        <taxon>Coleoptera</taxon>
        <taxon>Polyphaga</taxon>
        <taxon>Scarabaeiformia</taxon>
        <taxon>Scarabaeidae</taxon>
        <taxon>Rutelinae</taxon>
        <taxon>Popillia</taxon>
    </lineage>
</organism>
<evidence type="ECO:0000313" key="2">
    <source>
        <dbReference type="EMBL" id="KAK9720346.1"/>
    </source>
</evidence>
<comment type="caution">
    <text evidence="2">The sequence shown here is derived from an EMBL/GenBank/DDBJ whole genome shotgun (WGS) entry which is preliminary data.</text>
</comment>